<protein>
    <recommendedName>
        <fullName evidence="3">HTH cro/C1-type domain-containing protein</fullName>
    </recommendedName>
</protein>
<evidence type="ECO:0000313" key="2">
    <source>
        <dbReference type="Proteomes" id="UP000255233"/>
    </source>
</evidence>
<organism evidence="1 2">
    <name type="scientific">Rikenella microfusus</name>
    <dbReference type="NCBI Taxonomy" id="28139"/>
    <lineage>
        <taxon>Bacteria</taxon>
        <taxon>Pseudomonadati</taxon>
        <taxon>Bacteroidota</taxon>
        <taxon>Bacteroidia</taxon>
        <taxon>Bacteroidales</taxon>
        <taxon>Rikenellaceae</taxon>
        <taxon>Rikenella</taxon>
    </lineage>
</organism>
<gene>
    <name evidence="1" type="ORF">NCTC11190_01509</name>
</gene>
<reference evidence="1 2" key="1">
    <citation type="submission" date="2018-06" db="EMBL/GenBank/DDBJ databases">
        <authorList>
            <consortium name="Pathogen Informatics"/>
            <person name="Doyle S."/>
        </authorList>
    </citation>
    <scope>NUCLEOTIDE SEQUENCE [LARGE SCALE GENOMIC DNA]</scope>
    <source>
        <strain evidence="1 2">NCTC11190</strain>
    </source>
</reference>
<name>A0A379MRN5_9BACT</name>
<proteinExistence type="predicted"/>
<sequence length="91" mass="10352">MSPCGIHWDEIDEDVSFESFAYEEPEPLNPIARAFKAMPFINVSQFARMIKIPQSVMASYIAGRKIPSEDRKREIEAALHQLGDKLKTISL</sequence>
<evidence type="ECO:0008006" key="3">
    <source>
        <dbReference type="Google" id="ProtNLM"/>
    </source>
</evidence>
<dbReference type="EMBL" id="UGVL01000001">
    <property type="protein sequence ID" value="SUE34288.1"/>
    <property type="molecule type" value="Genomic_DNA"/>
</dbReference>
<evidence type="ECO:0000313" key="1">
    <source>
        <dbReference type="EMBL" id="SUE34288.1"/>
    </source>
</evidence>
<dbReference type="STRING" id="880526.GCA_000427365_00052"/>
<dbReference type="Proteomes" id="UP000255233">
    <property type="component" value="Unassembled WGS sequence"/>
</dbReference>
<accession>A0A379MRN5</accession>
<dbReference type="AlphaFoldDB" id="A0A379MRN5"/>
<keyword evidence="2" id="KW-1185">Reference proteome</keyword>